<proteinExistence type="predicted"/>
<dbReference type="EMBL" id="HBUE01331726">
    <property type="protein sequence ID" value="CAG6593674.1"/>
    <property type="molecule type" value="Transcribed_RNA"/>
</dbReference>
<organism evidence="1">
    <name type="scientific">Culex pipiens</name>
    <name type="common">House mosquito</name>
    <dbReference type="NCBI Taxonomy" id="7175"/>
    <lineage>
        <taxon>Eukaryota</taxon>
        <taxon>Metazoa</taxon>
        <taxon>Ecdysozoa</taxon>
        <taxon>Arthropoda</taxon>
        <taxon>Hexapoda</taxon>
        <taxon>Insecta</taxon>
        <taxon>Pterygota</taxon>
        <taxon>Neoptera</taxon>
        <taxon>Endopterygota</taxon>
        <taxon>Diptera</taxon>
        <taxon>Nematocera</taxon>
        <taxon>Culicoidea</taxon>
        <taxon>Culicidae</taxon>
        <taxon>Culicinae</taxon>
        <taxon>Culicini</taxon>
        <taxon>Culex</taxon>
        <taxon>Culex</taxon>
    </lineage>
</organism>
<evidence type="ECO:0000313" key="1">
    <source>
        <dbReference type="EMBL" id="CAG6593674.1"/>
    </source>
</evidence>
<dbReference type="AlphaFoldDB" id="A0A8D8KLW4"/>
<name>A0A8D8KLW4_CULPI</name>
<protein>
    <submittedName>
        <fullName evidence="1">(northern house mosquito) hypothetical protein</fullName>
    </submittedName>
</protein>
<reference evidence="1" key="1">
    <citation type="submission" date="2021-05" db="EMBL/GenBank/DDBJ databases">
        <authorList>
            <person name="Alioto T."/>
            <person name="Alioto T."/>
            <person name="Gomez Garrido J."/>
        </authorList>
    </citation>
    <scope>NUCLEOTIDE SEQUENCE</scope>
</reference>
<dbReference type="EMBL" id="HBUE01225012">
    <property type="protein sequence ID" value="CAG6541601.1"/>
    <property type="molecule type" value="Transcribed_RNA"/>
</dbReference>
<sequence>MPVSTSYLEDVIGLVSNILPPLWNSRSSSILTCLRFRRILHRIRDRTLHRQHTDLRYRSFDDTVRRLQRDDSYHAIVPRKHLQDARHPPARRWLVVVPDNHQAPRLDLLRRLPPLGSSLQLCEVLRPPPFPVELHTLLDLLPMVQSARCNVGQVLLG</sequence>
<accession>A0A8D8KLW4</accession>